<sequence length="358" mass="39134">MKRADRLLFTGLLSYSGVVLVLLLGLVYVAQLIAKSSGPGHGVWNMARLMQYAALQLPDVAYDVIPLALLLGTLIWLSILSGHSEVIALRMSGWSLWRLEQPLLLVGLIGTLCMFVLGEWVIPVTAPAAEAMWANASQPGAGFHNMGEQGLWLRRNHQLIQIGAVGNDGKSLQDLRMVSLSPGMVELKTLTSASSAHFAGGHWVLQDVAISSITPERIQIRHESSQPWSIDLPPSTLSSFAHPTRTMTLPTLWRNYQHLQTGALKMNRFALAFWRRLSYPWVGLIMILLAVPFVTRNPRGGGLAARIMAGLILGLGFHFLTEMSGYISVSGGISPSIATILPIALFAIIAFFLHRMAE</sequence>
<keyword evidence="2" id="KW-1185">Reference proteome</keyword>
<dbReference type="Proteomes" id="UP001195965">
    <property type="component" value="Chromosome"/>
</dbReference>
<dbReference type="EMBL" id="CP127526">
    <property type="protein sequence ID" value="XRI72549.1"/>
    <property type="molecule type" value="Genomic_DNA"/>
</dbReference>
<accession>A0ACD5HCH3</accession>
<name>A0ACD5HCH3_9PROT</name>
<gene>
    <name evidence="1" type="primary">lptG</name>
    <name evidence="1" type="ORF">HHS34_008825</name>
</gene>
<organism evidence="1 2">
    <name type="scientific">Acidithiobacillus montserratensis</name>
    <dbReference type="NCBI Taxonomy" id="2729135"/>
    <lineage>
        <taxon>Bacteria</taxon>
        <taxon>Pseudomonadati</taxon>
        <taxon>Pseudomonadota</taxon>
        <taxon>Acidithiobacillia</taxon>
        <taxon>Acidithiobacillales</taxon>
        <taxon>Acidithiobacillaceae</taxon>
        <taxon>Acidithiobacillus</taxon>
    </lineage>
</organism>
<proteinExistence type="predicted"/>
<reference evidence="1 2" key="1">
    <citation type="journal article" date="2021" name="ISME J.">
        <title>Genomic evolution of the class Acidithiobacillia: deep-branching Proteobacteria living in extreme acidic conditions.</title>
        <authorList>
            <person name="Moya-Beltran A."/>
            <person name="Beard S."/>
            <person name="Rojas-Villalobos C."/>
            <person name="Issotta F."/>
            <person name="Gallardo Y."/>
            <person name="Ulloa R."/>
            <person name="Giaveno A."/>
            <person name="Degli Esposti M."/>
            <person name="Johnson D.B."/>
            <person name="Quatrini R."/>
        </authorList>
    </citation>
    <scope>NUCLEOTIDE SEQUENCE [LARGE SCALE GENOMIC DNA]</scope>
    <source>
        <strain evidence="1 2">GG1-14</strain>
    </source>
</reference>
<evidence type="ECO:0000313" key="2">
    <source>
        <dbReference type="Proteomes" id="UP001195965"/>
    </source>
</evidence>
<protein>
    <submittedName>
        <fullName evidence="1">LPS export ABC transporter permease LptG</fullName>
    </submittedName>
</protein>
<evidence type="ECO:0000313" key="1">
    <source>
        <dbReference type="EMBL" id="XRI72549.1"/>
    </source>
</evidence>